<evidence type="ECO:0000313" key="1">
    <source>
        <dbReference type="EMBL" id="KUM50682.1"/>
    </source>
</evidence>
<geneLocation type="mitochondrion" evidence="1"/>
<name>A0A101M4F4_PICGL</name>
<dbReference type="AlphaFoldDB" id="A0A101M4F4"/>
<organism evidence="1">
    <name type="scientific">Picea glauca</name>
    <name type="common">White spruce</name>
    <name type="synonym">Pinus glauca</name>
    <dbReference type="NCBI Taxonomy" id="3330"/>
    <lineage>
        <taxon>Eukaryota</taxon>
        <taxon>Viridiplantae</taxon>
        <taxon>Streptophyta</taxon>
        <taxon>Embryophyta</taxon>
        <taxon>Tracheophyta</taxon>
        <taxon>Spermatophyta</taxon>
        <taxon>Pinopsida</taxon>
        <taxon>Pinidae</taxon>
        <taxon>Conifers I</taxon>
        <taxon>Pinales</taxon>
        <taxon>Pinaceae</taxon>
        <taxon>Picea</taxon>
    </lineage>
</organism>
<reference evidence="1" key="1">
    <citation type="journal article" date="2015" name="Genome Biol. Evol.">
        <title>Organellar Genomes of White Spruce (Picea glauca): Assembly and Annotation.</title>
        <authorList>
            <person name="Jackman S.D."/>
            <person name="Warren R.L."/>
            <person name="Gibb E.A."/>
            <person name="Vandervalk B.P."/>
            <person name="Mohamadi H."/>
            <person name="Chu J."/>
            <person name="Raymond A."/>
            <person name="Pleasance S."/>
            <person name="Coope R."/>
            <person name="Wildung M.R."/>
            <person name="Ritland C.E."/>
            <person name="Bousquet J."/>
            <person name="Jones S.J."/>
            <person name="Bohlmann J."/>
            <person name="Birol I."/>
        </authorList>
    </citation>
    <scope>NUCLEOTIDE SEQUENCE [LARGE SCALE GENOMIC DNA]</scope>
    <source>
        <tissue evidence="1">Flushing bud</tissue>
    </source>
</reference>
<accession>A0A101M4F4</accession>
<keyword evidence="1" id="KW-0496">Mitochondrion</keyword>
<dbReference type="EMBL" id="LKAM01000001">
    <property type="protein sequence ID" value="KUM50682.1"/>
    <property type="molecule type" value="Genomic_DNA"/>
</dbReference>
<proteinExistence type="predicted"/>
<protein>
    <submittedName>
        <fullName evidence="1">Uncharacterized protein</fullName>
    </submittedName>
</protein>
<gene>
    <name evidence="1" type="ORF">ABT39_MTgene526</name>
</gene>
<sequence length="76" mass="8585">MRGCIKSGISFTIINPLSKLVSTRNKVIISSPFLPHTYKISAATPTRINEVLTKPMKLDEVEWLTMMFFNGRANKT</sequence>
<comment type="caution">
    <text evidence="1">The sequence shown here is derived from an EMBL/GenBank/DDBJ whole genome shotgun (WGS) entry which is preliminary data.</text>
</comment>